<accession>A0A6V7RJG8</accession>
<gene>
    <name evidence="2" type="ORF">JEOSCH030_01484</name>
</gene>
<evidence type="ECO:0000256" key="1">
    <source>
        <dbReference type="SAM" id="MobiDB-lite"/>
    </source>
</evidence>
<evidence type="ECO:0000313" key="2">
    <source>
        <dbReference type="EMBL" id="CAD2078256.1"/>
    </source>
</evidence>
<comment type="caution">
    <text evidence="2">The sequence shown here is derived from an EMBL/GenBank/DDBJ whole genome shotgun (WGS) entry which is preliminary data.</text>
</comment>
<proteinExistence type="predicted"/>
<feature type="region of interest" description="Disordered" evidence="1">
    <location>
        <begin position="35"/>
        <end position="60"/>
    </location>
</feature>
<evidence type="ECO:0000313" key="3">
    <source>
        <dbReference type="Proteomes" id="UP000521032"/>
    </source>
</evidence>
<protein>
    <submittedName>
        <fullName evidence="2">Uncharacterized protein</fullName>
    </submittedName>
</protein>
<sequence length="209" mass="23050">MSNFFKNVVKVGALFAVGLGVKKLSENREAVKQEIEKAKNDPKGYAKTVQSMATQKAEEVSEQAKVEVEKAKNDPKGYAEGVKAMAVDKAKDVQADAKTKAEEFKANATEEFENLKQQGKEKVEEAKTKVKEKVDEVKNKDDDTYTTPDTDIHLNEKVEKEKLASEGGLSAGEVKKAQEKAVEADVDVVEDQGDVNENYNVHVVTDDKK</sequence>
<dbReference type="RefSeq" id="WP_186088293.1">
    <property type="nucleotide sequence ID" value="NZ_BMDB01000001.1"/>
</dbReference>
<reference evidence="2 3" key="1">
    <citation type="submission" date="2020-07" db="EMBL/GenBank/DDBJ databases">
        <authorList>
            <person name="Criscuolo A."/>
        </authorList>
    </citation>
    <scope>NUCLEOTIDE SEQUENCE [LARGE SCALE GENOMIC DNA]</scope>
    <source>
        <strain evidence="3">CIP 111030</strain>
    </source>
</reference>
<dbReference type="SUPFAM" id="SSF58113">
    <property type="entry name" value="Apolipoprotein A-I"/>
    <property type="match status" value="1"/>
</dbReference>
<feature type="compositionally biased region" description="Basic and acidic residues" evidence="1">
    <location>
        <begin position="35"/>
        <end position="44"/>
    </location>
</feature>
<organism evidence="2 3">
    <name type="scientific">Phocicoccus schoeneichii</name>
    <dbReference type="NCBI Taxonomy" id="1812261"/>
    <lineage>
        <taxon>Bacteria</taxon>
        <taxon>Bacillati</taxon>
        <taxon>Bacillota</taxon>
        <taxon>Bacilli</taxon>
        <taxon>Bacillales</taxon>
        <taxon>Salinicoccaceae</taxon>
        <taxon>Phocicoccus</taxon>
    </lineage>
</organism>
<keyword evidence="3" id="KW-1185">Reference proteome</keyword>
<dbReference type="EMBL" id="CAJEWE010000010">
    <property type="protein sequence ID" value="CAD2078256.1"/>
    <property type="molecule type" value="Genomic_DNA"/>
</dbReference>
<dbReference type="AlphaFoldDB" id="A0A6V7RJG8"/>
<dbReference type="Proteomes" id="UP000521032">
    <property type="component" value="Unassembled WGS sequence"/>
</dbReference>
<name>A0A6V7RJG8_9BACL</name>
<dbReference type="Gene3D" id="1.20.120.20">
    <property type="entry name" value="Apolipoprotein"/>
    <property type="match status" value="1"/>
</dbReference>